<evidence type="ECO:0000256" key="1">
    <source>
        <dbReference type="SAM" id="SignalP"/>
    </source>
</evidence>
<dbReference type="InterPro" id="IPR016187">
    <property type="entry name" value="CTDL_fold"/>
</dbReference>
<dbReference type="Gene3D" id="3.10.100.10">
    <property type="entry name" value="Mannose-Binding Protein A, subunit A"/>
    <property type="match status" value="1"/>
</dbReference>
<feature type="domain" description="C-type lectin" evidence="2">
    <location>
        <begin position="29"/>
        <end position="155"/>
    </location>
</feature>
<dbReference type="AlphaFoldDB" id="U5EG28"/>
<dbReference type="InterPro" id="IPR016186">
    <property type="entry name" value="C-type_lectin-like/link_sf"/>
</dbReference>
<evidence type="ECO:0000313" key="3">
    <source>
        <dbReference type="EMBL" id="JAB56247.1"/>
    </source>
</evidence>
<protein>
    <submittedName>
        <fullName evidence="3">Putative c-type lectin</fullName>
    </submittedName>
</protein>
<keyword evidence="1" id="KW-0732">Signal</keyword>
<dbReference type="InterPro" id="IPR050111">
    <property type="entry name" value="C-type_lectin/snaclec_domain"/>
</dbReference>
<sequence length="187" mass="21947">MCVRFVTVLLLSYFISFSQGDFNAEYEITGNKSIYISKIKKNWFDAVDYCKNNGYNLATIENEQEDSEIINILNKVKPGEQIWIGGFRHPNEHPFRWVINFKKIDSTVYTNWQPTQPNYAAGNELCVEYWNYPAKSNIFKWNDRKCGLEQIFICEHRNTKSKKGKSFMEYNYFPDSSVVVNSEINGQ</sequence>
<feature type="signal peptide" evidence="1">
    <location>
        <begin position="1"/>
        <end position="20"/>
    </location>
</feature>
<dbReference type="Pfam" id="PF00059">
    <property type="entry name" value="Lectin_C"/>
    <property type="match status" value="1"/>
</dbReference>
<dbReference type="PROSITE" id="PS50041">
    <property type="entry name" value="C_TYPE_LECTIN_2"/>
    <property type="match status" value="1"/>
</dbReference>
<dbReference type="CDD" id="cd00037">
    <property type="entry name" value="CLECT"/>
    <property type="match status" value="1"/>
</dbReference>
<dbReference type="GO" id="GO:0030246">
    <property type="term" value="F:carbohydrate binding"/>
    <property type="evidence" value="ECO:0007669"/>
    <property type="project" value="UniProtKB-KW"/>
</dbReference>
<dbReference type="PANTHER" id="PTHR22803">
    <property type="entry name" value="MANNOSE, PHOSPHOLIPASE, LECTIN RECEPTOR RELATED"/>
    <property type="match status" value="1"/>
</dbReference>
<reference evidence="3" key="1">
    <citation type="journal article" date="2014" name="Insect Biochem. Mol. Biol.">
        <title>An insight into the sialome of the frog biting fly, Corethrella appendiculata.</title>
        <authorList>
            <person name="Ribeiro J.M.C."/>
            <person name="Chagas A.C."/>
            <person name="Pham V.M."/>
            <person name="Lounibos L.P."/>
            <person name="Calvo E."/>
        </authorList>
    </citation>
    <scope>NUCLEOTIDE SEQUENCE</scope>
    <source>
        <tissue evidence="3">Salivary glands</tissue>
    </source>
</reference>
<organism evidence="3">
    <name type="scientific">Corethrella appendiculata</name>
    <dbReference type="NCBI Taxonomy" id="1370023"/>
    <lineage>
        <taxon>Eukaryota</taxon>
        <taxon>Metazoa</taxon>
        <taxon>Ecdysozoa</taxon>
        <taxon>Arthropoda</taxon>
        <taxon>Hexapoda</taxon>
        <taxon>Insecta</taxon>
        <taxon>Pterygota</taxon>
        <taxon>Neoptera</taxon>
        <taxon>Endopterygota</taxon>
        <taxon>Diptera</taxon>
        <taxon>Nematocera</taxon>
        <taxon>Culicoidea</taxon>
        <taxon>Chaoboridae</taxon>
        <taxon>Corethrella</taxon>
    </lineage>
</organism>
<accession>U5EG28</accession>
<dbReference type="SUPFAM" id="SSF56436">
    <property type="entry name" value="C-type lectin-like"/>
    <property type="match status" value="1"/>
</dbReference>
<evidence type="ECO:0000259" key="2">
    <source>
        <dbReference type="PROSITE" id="PS50041"/>
    </source>
</evidence>
<dbReference type="EMBL" id="GANO01003624">
    <property type="protein sequence ID" value="JAB56247.1"/>
    <property type="molecule type" value="mRNA"/>
</dbReference>
<dbReference type="SMART" id="SM00034">
    <property type="entry name" value="CLECT"/>
    <property type="match status" value="1"/>
</dbReference>
<name>U5EG28_9DIPT</name>
<dbReference type="InterPro" id="IPR001304">
    <property type="entry name" value="C-type_lectin-like"/>
</dbReference>
<feature type="chain" id="PRO_5004659869" evidence="1">
    <location>
        <begin position="21"/>
        <end position="187"/>
    </location>
</feature>
<proteinExistence type="evidence at transcript level"/>
<keyword evidence="3" id="KW-0430">Lectin</keyword>